<proteinExistence type="predicted"/>
<protein>
    <submittedName>
        <fullName evidence="3">IS1182 family transposase ISCpe5</fullName>
    </submittedName>
</protein>
<dbReference type="NCBIfam" id="NF033551">
    <property type="entry name" value="transpos_IS1182"/>
    <property type="match status" value="1"/>
</dbReference>
<dbReference type="InterPro" id="IPR047629">
    <property type="entry name" value="IS1182_transpos"/>
</dbReference>
<gene>
    <name evidence="3" type="ORF">SDC9_114280</name>
</gene>
<dbReference type="InterPro" id="IPR008490">
    <property type="entry name" value="Transposase_InsH_N"/>
</dbReference>
<organism evidence="3">
    <name type="scientific">bioreactor metagenome</name>
    <dbReference type="NCBI Taxonomy" id="1076179"/>
    <lineage>
        <taxon>unclassified sequences</taxon>
        <taxon>metagenomes</taxon>
        <taxon>ecological metagenomes</taxon>
    </lineage>
</organism>
<dbReference type="Pfam" id="PF13751">
    <property type="entry name" value="DDE_Tnp_1_6"/>
    <property type="match status" value="1"/>
</dbReference>
<dbReference type="InterPro" id="IPR025668">
    <property type="entry name" value="Tnp_DDE_dom"/>
</dbReference>
<evidence type="ECO:0000259" key="1">
    <source>
        <dbReference type="Pfam" id="PF05598"/>
    </source>
</evidence>
<comment type="caution">
    <text evidence="3">The sequence shown here is derived from an EMBL/GenBank/DDBJ whole genome shotgun (WGS) entry which is preliminary data.</text>
</comment>
<accession>A0A645BQG9</accession>
<reference evidence="3" key="1">
    <citation type="submission" date="2019-08" db="EMBL/GenBank/DDBJ databases">
        <authorList>
            <person name="Kucharzyk K."/>
            <person name="Murdoch R.W."/>
            <person name="Higgins S."/>
            <person name="Loffler F."/>
        </authorList>
    </citation>
    <scope>NUCLEOTIDE SEQUENCE</scope>
</reference>
<feature type="domain" description="Transposase InsH N-terminal" evidence="1">
    <location>
        <begin position="2"/>
        <end position="88"/>
    </location>
</feature>
<dbReference type="PANTHER" id="PTHR33408:SF2">
    <property type="entry name" value="TRANSPOSASE DDE DOMAIN-CONTAINING PROTEIN"/>
    <property type="match status" value="1"/>
</dbReference>
<dbReference type="PANTHER" id="PTHR33408">
    <property type="entry name" value="TRANSPOSASE"/>
    <property type="match status" value="1"/>
</dbReference>
<evidence type="ECO:0000313" key="3">
    <source>
        <dbReference type="EMBL" id="MPM67358.1"/>
    </source>
</evidence>
<evidence type="ECO:0000259" key="2">
    <source>
        <dbReference type="Pfam" id="PF13751"/>
    </source>
</evidence>
<feature type="domain" description="Transposase DDE" evidence="2">
    <location>
        <begin position="358"/>
        <end position="489"/>
    </location>
</feature>
<dbReference type="EMBL" id="VSSQ01021643">
    <property type="protein sequence ID" value="MPM67358.1"/>
    <property type="molecule type" value="Genomic_DNA"/>
</dbReference>
<dbReference type="Pfam" id="PF05598">
    <property type="entry name" value="DUF772"/>
    <property type="match status" value="1"/>
</dbReference>
<name>A0A645BQG9_9ZZZZ</name>
<sequence length="507" mass="58309">MIPADDSVRLLNSMLERMDYRKLYAAYSRMGRIERSPKSLFKIIVYGRMNGLYSSRKIEQACLRDINFMYLLGRERAPDHATIARFCSQRLTGVVQDLFAQLTKLLADAGELSLEQAFIDGTKLEANANRYSFVWKTSTQKNETKMQEKMKAELPKLAGQLGIRFYVGEKIRSKDLKKLRKKLYAQKGTEQFVQGKGKRKSTVQKAIKTVEEYLARQKKYDDYNHSFGDRNSFSKTDRDATFMRMKEDHMRNGQLKPGYNVTLAVDAEYIVGAMVSQTRNDTDTFIPMLEKLLPLGYRKPVADAGFESEENYTWCEKNGQMAFIKPANHEQAKTKKYKSDIGKRENMPYDAERDAYLCHTGQLIQAAYEKKSKSKSGYPLVTTVYTCTHCDGCLHKAKCIKGVSKTPLEERSKNLYVSKNFQRQRKEMEERINSEEGILLRINRSIQVEGAFGILKQDMGFRRFLMRGQVNVQTELLLLAIAFNLNKLHSKIQSGRCGKHLHIPNVA</sequence>
<dbReference type="AlphaFoldDB" id="A0A645BQG9"/>